<gene>
    <name evidence="3" type="ORF">NDU88_002393</name>
</gene>
<name>A0AAV7KVJ9_PLEWA</name>
<keyword evidence="1" id="KW-1133">Transmembrane helix</keyword>
<evidence type="ECO:0000313" key="3">
    <source>
        <dbReference type="EMBL" id="KAJ1082225.1"/>
    </source>
</evidence>
<feature type="transmembrane region" description="Helical" evidence="1">
    <location>
        <begin position="191"/>
        <end position="213"/>
    </location>
</feature>
<organism evidence="3 4">
    <name type="scientific">Pleurodeles waltl</name>
    <name type="common">Iberian ribbed newt</name>
    <dbReference type="NCBI Taxonomy" id="8319"/>
    <lineage>
        <taxon>Eukaryota</taxon>
        <taxon>Metazoa</taxon>
        <taxon>Chordata</taxon>
        <taxon>Craniata</taxon>
        <taxon>Vertebrata</taxon>
        <taxon>Euteleostomi</taxon>
        <taxon>Amphibia</taxon>
        <taxon>Batrachia</taxon>
        <taxon>Caudata</taxon>
        <taxon>Salamandroidea</taxon>
        <taxon>Salamandridae</taxon>
        <taxon>Pleurodelinae</taxon>
        <taxon>Pleurodeles</taxon>
    </lineage>
</organism>
<keyword evidence="1" id="KW-0812">Transmembrane</keyword>
<reference evidence="3" key="1">
    <citation type="journal article" date="2022" name="bioRxiv">
        <title>Sequencing and chromosome-scale assembly of the giantPleurodeles waltlgenome.</title>
        <authorList>
            <person name="Brown T."/>
            <person name="Elewa A."/>
            <person name="Iarovenko S."/>
            <person name="Subramanian E."/>
            <person name="Araus A.J."/>
            <person name="Petzold A."/>
            <person name="Susuki M."/>
            <person name="Suzuki K.-i.T."/>
            <person name="Hayashi T."/>
            <person name="Toyoda A."/>
            <person name="Oliveira C."/>
            <person name="Osipova E."/>
            <person name="Leigh N.D."/>
            <person name="Simon A."/>
            <person name="Yun M.H."/>
        </authorList>
    </citation>
    <scope>NUCLEOTIDE SEQUENCE</scope>
    <source>
        <strain evidence="3">20211129_DDA</strain>
        <tissue evidence="3">Liver</tissue>
    </source>
</reference>
<keyword evidence="4" id="KW-1185">Reference proteome</keyword>
<comment type="caution">
    <text evidence="3">The sequence shown here is derived from an EMBL/GenBank/DDBJ whole genome shotgun (WGS) entry which is preliminary data.</text>
</comment>
<evidence type="ECO:0000256" key="1">
    <source>
        <dbReference type="SAM" id="Phobius"/>
    </source>
</evidence>
<feature type="signal peptide" evidence="2">
    <location>
        <begin position="1"/>
        <end position="25"/>
    </location>
</feature>
<evidence type="ECO:0000313" key="4">
    <source>
        <dbReference type="Proteomes" id="UP001066276"/>
    </source>
</evidence>
<feature type="chain" id="PRO_5043731377" evidence="2">
    <location>
        <begin position="26"/>
        <end position="224"/>
    </location>
</feature>
<dbReference type="Proteomes" id="UP001066276">
    <property type="component" value="Chromosome 12"/>
</dbReference>
<accession>A0AAV7KVJ9</accession>
<keyword evidence="1" id="KW-0472">Membrane</keyword>
<dbReference type="AlphaFoldDB" id="A0AAV7KVJ9"/>
<protein>
    <submittedName>
        <fullName evidence="3">Uncharacterized protein</fullName>
    </submittedName>
</protein>
<evidence type="ECO:0000256" key="2">
    <source>
        <dbReference type="SAM" id="SignalP"/>
    </source>
</evidence>
<dbReference type="EMBL" id="JANPWB010000016">
    <property type="protein sequence ID" value="KAJ1082225.1"/>
    <property type="molecule type" value="Genomic_DNA"/>
</dbReference>
<proteinExistence type="predicted"/>
<keyword evidence="2" id="KW-0732">Signal</keyword>
<sequence length="224" mass="24213">MAEPPTPPLASPRSLLFLGWALTLPAPRLPACSSALPPFLMPAAIETTWPALAVEARPMARPYLLTCSALMGERGGEHARNAAATPCATLRASSLTRSMRPAFFKSDSAVFTQLPSMALPVGFTLEKTPKEKRIGHQNGIPRIRSNVHEVESKRRKDSCLSVEVVGVPVEACVHCTMAKVVKPVPLGDLEALWASLVSFAVVSVSIVTLSLELRLQQVEKVLKW</sequence>